<keyword evidence="1" id="KW-0547">Nucleotide-binding</keyword>
<evidence type="ECO:0000259" key="5">
    <source>
        <dbReference type="Pfam" id="PF13087"/>
    </source>
</evidence>
<dbReference type="CDD" id="cd18808">
    <property type="entry name" value="SF1_C_Upf1"/>
    <property type="match status" value="1"/>
</dbReference>
<dbReference type="Pfam" id="PF13087">
    <property type="entry name" value="AAA_12"/>
    <property type="match status" value="1"/>
</dbReference>
<feature type="domain" description="DNA2/NAM7 helicase-like C-terminal" evidence="5">
    <location>
        <begin position="274"/>
        <end position="457"/>
    </location>
</feature>
<keyword evidence="4" id="KW-0067">ATP-binding</keyword>
<reference evidence="7" key="1">
    <citation type="submission" date="2016-11" db="UniProtKB">
        <authorList>
            <consortium name="WormBaseParasite"/>
        </authorList>
    </citation>
    <scope>IDENTIFICATION</scope>
</reference>
<sequence>MTIRRESYFNYVLLKASVIIDTIYGNLSTRNTNQKNDDSYTASISAETIRSIMMQGKHLQLREDQTLAIDRALNSENIITIQAPFGTGKTVVGSVITGSNVLLKHKLVIMTAVSQFTETLLAIDEFSDVTVLRFVSESASSEAASAIEVDLSKVLVKLAESHGSTMNSGTRGTCEKFLKGREHYENYLSNLDCAVFLSQEEREDYLLCERNCSRLLTKMIRLMFEYRPPSILCITAASLLNTTGKDGIFEGFLDQFSTVICDEASQIPEPVGVMEILSHSTAVQTTPLMTTFRSHPRLNELPNILSYQGTLHSGALEVEHRLILNALRLPNEKILFAFVDVVGESVKTPSLSSYNEREVEACKNLVEGLLQVGIPQTSIAIITFYREQNRRIAGFAKECNIKLSTVDAVQGREKDVVILLSTRTHFSVETAEFLFDCQRMNVALTRSRHRQFVLGHKPSLKQLASWAIVLEWAEKNNTIIKDHQIHKLFGESYIKPIGAVKRGRRMDRSPDTPPSYPGRLSYLFATRCYAYSVVPFTFLFSLPL</sequence>
<dbReference type="PANTHER" id="PTHR43788:SF16">
    <property type="entry name" value="HELICASE WITH ZINC FINGER 2"/>
    <property type="match status" value="1"/>
</dbReference>
<dbReference type="PANTHER" id="PTHR43788">
    <property type="entry name" value="DNA2/NAM7 HELICASE FAMILY MEMBER"/>
    <property type="match status" value="1"/>
</dbReference>
<dbReference type="SUPFAM" id="SSF52540">
    <property type="entry name" value="P-loop containing nucleoside triphosphate hydrolases"/>
    <property type="match status" value="1"/>
</dbReference>
<evidence type="ECO:0000256" key="2">
    <source>
        <dbReference type="ARBA" id="ARBA00022801"/>
    </source>
</evidence>
<dbReference type="GO" id="GO:0005524">
    <property type="term" value="F:ATP binding"/>
    <property type="evidence" value="ECO:0007669"/>
    <property type="project" value="UniProtKB-KW"/>
</dbReference>
<evidence type="ECO:0000256" key="3">
    <source>
        <dbReference type="ARBA" id="ARBA00022806"/>
    </source>
</evidence>
<dbReference type="WBParaSite" id="Hba_05172">
    <property type="protein sequence ID" value="Hba_05172"/>
    <property type="gene ID" value="Hba_05172"/>
</dbReference>
<dbReference type="AlphaFoldDB" id="A0A1I7WJH6"/>
<evidence type="ECO:0000313" key="6">
    <source>
        <dbReference type="Proteomes" id="UP000095283"/>
    </source>
</evidence>
<dbReference type="InterPro" id="IPR050534">
    <property type="entry name" value="Coronavir_polyprotein_1ab"/>
</dbReference>
<dbReference type="GO" id="GO:0016787">
    <property type="term" value="F:hydrolase activity"/>
    <property type="evidence" value="ECO:0007669"/>
    <property type="project" value="UniProtKB-KW"/>
</dbReference>
<dbReference type="GO" id="GO:0043139">
    <property type="term" value="F:5'-3' DNA helicase activity"/>
    <property type="evidence" value="ECO:0007669"/>
    <property type="project" value="TreeGrafter"/>
</dbReference>
<name>A0A1I7WJH6_HETBA</name>
<dbReference type="InterPro" id="IPR041679">
    <property type="entry name" value="DNA2/NAM7-like_C"/>
</dbReference>
<evidence type="ECO:0000256" key="1">
    <source>
        <dbReference type="ARBA" id="ARBA00022741"/>
    </source>
</evidence>
<evidence type="ECO:0000256" key="4">
    <source>
        <dbReference type="ARBA" id="ARBA00022840"/>
    </source>
</evidence>
<dbReference type="InterPro" id="IPR047187">
    <property type="entry name" value="SF1_C_Upf1"/>
</dbReference>
<keyword evidence="6" id="KW-1185">Reference proteome</keyword>
<evidence type="ECO:0000313" key="7">
    <source>
        <dbReference type="WBParaSite" id="Hba_05172"/>
    </source>
</evidence>
<dbReference type="InterPro" id="IPR027417">
    <property type="entry name" value="P-loop_NTPase"/>
</dbReference>
<proteinExistence type="predicted"/>
<dbReference type="Proteomes" id="UP000095283">
    <property type="component" value="Unplaced"/>
</dbReference>
<dbReference type="Gene3D" id="3.40.50.300">
    <property type="entry name" value="P-loop containing nucleotide triphosphate hydrolases"/>
    <property type="match status" value="2"/>
</dbReference>
<keyword evidence="2" id="KW-0378">Hydrolase</keyword>
<organism evidence="6 7">
    <name type="scientific">Heterorhabditis bacteriophora</name>
    <name type="common">Entomopathogenic nematode worm</name>
    <dbReference type="NCBI Taxonomy" id="37862"/>
    <lineage>
        <taxon>Eukaryota</taxon>
        <taxon>Metazoa</taxon>
        <taxon>Ecdysozoa</taxon>
        <taxon>Nematoda</taxon>
        <taxon>Chromadorea</taxon>
        <taxon>Rhabditida</taxon>
        <taxon>Rhabditina</taxon>
        <taxon>Rhabditomorpha</taxon>
        <taxon>Strongyloidea</taxon>
        <taxon>Heterorhabditidae</taxon>
        <taxon>Heterorhabditis</taxon>
    </lineage>
</organism>
<keyword evidence="3" id="KW-0347">Helicase</keyword>
<accession>A0A1I7WJH6</accession>
<protein>
    <submittedName>
        <fullName evidence="7">AAA_12 domain-containing protein</fullName>
    </submittedName>
</protein>